<protein>
    <submittedName>
        <fullName evidence="2">Dehydratase</fullName>
    </submittedName>
</protein>
<dbReference type="PANTHER" id="PTHR28152">
    <property type="entry name" value="HYDROXYACYL-THIOESTER DEHYDRATASE TYPE 2, MITOCHONDRIAL"/>
    <property type="match status" value="1"/>
</dbReference>
<dbReference type="SUPFAM" id="SSF54637">
    <property type="entry name" value="Thioesterase/thiol ester dehydrase-isomerase"/>
    <property type="match status" value="1"/>
</dbReference>
<gene>
    <name evidence="2" type="ORF">ABW18_03950</name>
</gene>
<dbReference type="Proteomes" id="UP000037247">
    <property type="component" value="Unassembled WGS sequence"/>
</dbReference>
<sequence>MTDTATTTLSSYVENWAPQPVVEADALDPAQASRLAATLDLDETFSAGSQLPMTWQWVYFSEWPPTGELGPDGHPTDGHFLPPIPDRRRMFAGSSIRIAEPLRLGTPTQKRTSLHAVTEKHGRTGDMLFVTVRSEYIQDDRTALVEDQDLVYRSDSGSSRPFEREVEELGRTDAAWTAEPTPSAPLLFRYSALTSNAHRIHYDQPYVTQVEGYPDLVVHGPLLATYLAELVRARSGQSLRSFDFRLRKPLFLGDAFRLEGRPSGDGDDIELKIVSGIDTVHVTGQGALE</sequence>
<evidence type="ECO:0000313" key="3">
    <source>
        <dbReference type="Proteomes" id="UP000037247"/>
    </source>
</evidence>
<dbReference type="RefSeq" id="WP_049697700.1">
    <property type="nucleotide sequence ID" value="NZ_JAQDQF010000002.1"/>
</dbReference>
<evidence type="ECO:0000313" key="2">
    <source>
        <dbReference type="EMBL" id="KNA92480.1"/>
    </source>
</evidence>
<reference evidence="2 3" key="1">
    <citation type="submission" date="2015-05" db="EMBL/GenBank/DDBJ databases">
        <title>Draft genome sequence of the bacterium Gordonia jacobaea a new member of the Gordonia genus.</title>
        <authorList>
            <person name="Jimenez-Galisteo G."/>
            <person name="Dominguez A."/>
            <person name="Munoz E."/>
            <person name="Vinas M."/>
        </authorList>
    </citation>
    <scope>NUCLEOTIDE SEQUENCE [LARGE SCALE GENOMIC DNA]</scope>
    <source>
        <strain evidence="3">mv1</strain>
    </source>
</reference>
<dbReference type="Gene3D" id="3.10.129.10">
    <property type="entry name" value="Hotdog Thioesterase"/>
    <property type="match status" value="2"/>
</dbReference>
<dbReference type="InterPro" id="IPR039569">
    <property type="entry name" value="FAS1-like_DH_region"/>
</dbReference>
<dbReference type="EMBL" id="LDTZ01000014">
    <property type="protein sequence ID" value="KNA92480.1"/>
    <property type="molecule type" value="Genomic_DNA"/>
</dbReference>
<dbReference type="PANTHER" id="PTHR28152:SF1">
    <property type="entry name" value="HYDROXYACYL-THIOESTER DEHYDRATASE TYPE 2, MITOCHONDRIAL"/>
    <property type="match status" value="1"/>
</dbReference>
<evidence type="ECO:0000259" key="1">
    <source>
        <dbReference type="Pfam" id="PF13452"/>
    </source>
</evidence>
<organism evidence="2 3">
    <name type="scientific">Gordonia jacobaea</name>
    <dbReference type="NCBI Taxonomy" id="122202"/>
    <lineage>
        <taxon>Bacteria</taxon>
        <taxon>Bacillati</taxon>
        <taxon>Actinomycetota</taxon>
        <taxon>Actinomycetes</taxon>
        <taxon>Mycobacteriales</taxon>
        <taxon>Gordoniaceae</taxon>
        <taxon>Gordonia</taxon>
    </lineage>
</organism>
<dbReference type="Pfam" id="PF13452">
    <property type="entry name" value="FAS1_DH_region"/>
    <property type="match status" value="1"/>
</dbReference>
<feature type="domain" description="FAS1-like dehydratase" evidence="1">
    <location>
        <begin position="80"/>
        <end position="141"/>
    </location>
</feature>
<name>A0ABR5IFY7_9ACTN</name>
<dbReference type="InterPro" id="IPR052741">
    <property type="entry name" value="Mitochondrial_HTD2"/>
</dbReference>
<comment type="caution">
    <text evidence="2">The sequence shown here is derived from an EMBL/GenBank/DDBJ whole genome shotgun (WGS) entry which is preliminary data.</text>
</comment>
<keyword evidence="3" id="KW-1185">Reference proteome</keyword>
<proteinExistence type="predicted"/>
<accession>A0ABR5IFY7</accession>
<dbReference type="InterPro" id="IPR029069">
    <property type="entry name" value="HotDog_dom_sf"/>
</dbReference>